<name>A0AAD4N3L5_9BILA</name>
<keyword evidence="3" id="KW-1185">Reference proteome</keyword>
<evidence type="ECO:0000313" key="3">
    <source>
        <dbReference type="Proteomes" id="UP001201812"/>
    </source>
</evidence>
<proteinExistence type="predicted"/>
<accession>A0AAD4N3L5</accession>
<comment type="caution">
    <text evidence="2">The sequence shown here is derived from an EMBL/GenBank/DDBJ whole genome shotgun (WGS) entry which is preliminary data.</text>
</comment>
<evidence type="ECO:0000256" key="1">
    <source>
        <dbReference type="SAM" id="MobiDB-lite"/>
    </source>
</evidence>
<feature type="compositionally biased region" description="Basic and acidic residues" evidence="1">
    <location>
        <begin position="71"/>
        <end position="82"/>
    </location>
</feature>
<reference evidence="2" key="1">
    <citation type="submission" date="2022-01" db="EMBL/GenBank/DDBJ databases">
        <title>Genome Sequence Resource for Two Populations of Ditylenchus destructor, the Migratory Endoparasitic Phytonematode.</title>
        <authorList>
            <person name="Zhang H."/>
            <person name="Lin R."/>
            <person name="Xie B."/>
        </authorList>
    </citation>
    <scope>NUCLEOTIDE SEQUENCE</scope>
    <source>
        <strain evidence="2">BazhouSP</strain>
    </source>
</reference>
<sequence>MESTGKQKMDEWIEAFKIIYKRVPTKKDFREAPKEIRGIALPESQAPAQKKRRRLSMKKLDGDFDSPQKVTPDRRIRSENKENVPISPFPIPSTSNFELRRPDPKDLVALSPVKKIPRVNRDEFQSPSTAVTELLDPSLLKTPSPRKMLRKMVTLTNAEHLLLSPEKGCSPSKSFEMCQLGSEDPSALLQSENGKEIKQVKKASVKRARNSSSANYVRINLKKKKFAPRHKTNFKKKWYKKKFGKAPSLLSGYQMNLELNHKENLIGVRKAVNEGRFREE</sequence>
<protein>
    <submittedName>
        <fullName evidence="2">Uncharacterized protein</fullName>
    </submittedName>
</protein>
<dbReference type="EMBL" id="JAKKPZ010000013">
    <property type="protein sequence ID" value="KAI1714497.1"/>
    <property type="molecule type" value="Genomic_DNA"/>
</dbReference>
<evidence type="ECO:0000313" key="2">
    <source>
        <dbReference type="EMBL" id="KAI1714497.1"/>
    </source>
</evidence>
<feature type="region of interest" description="Disordered" evidence="1">
    <location>
        <begin position="31"/>
        <end position="103"/>
    </location>
</feature>
<dbReference type="Proteomes" id="UP001201812">
    <property type="component" value="Unassembled WGS sequence"/>
</dbReference>
<organism evidence="2 3">
    <name type="scientific">Ditylenchus destructor</name>
    <dbReference type="NCBI Taxonomy" id="166010"/>
    <lineage>
        <taxon>Eukaryota</taxon>
        <taxon>Metazoa</taxon>
        <taxon>Ecdysozoa</taxon>
        <taxon>Nematoda</taxon>
        <taxon>Chromadorea</taxon>
        <taxon>Rhabditida</taxon>
        <taxon>Tylenchina</taxon>
        <taxon>Tylenchomorpha</taxon>
        <taxon>Sphaerularioidea</taxon>
        <taxon>Anguinidae</taxon>
        <taxon>Anguininae</taxon>
        <taxon>Ditylenchus</taxon>
    </lineage>
</organism>
<dbReference type="AlphaFoldDB" id="A0AAD4N3L5"/>
<gene>
    <name evidence="2" type="ORF">DdX_08593</name>
</gene>